<dbReference type="PANTHER" id="PTHR37984">
    <property type="entry name" value="PROTEIN CBG26694"/>
    <property type="match status" value="1"/>
</dbReference>
<dbReference type="InterPro" id="IPR050951">
    <property type="entry name" value="Retrovirus_Pol_polyprotein"/>
</dbReference>
<evidence type="ECO:0000313" key="3">
    <source>
        <dbReference type="Proteomes" id="UP000683360"/>
    </source>
</evidence>
<proteinExistence type="predicted"/>
<dbReference type="PROSITE" id="PS50994">
    <property type="entry name" value="INTEGRASE"/>
    <property type="match status" value="1"/>
</dbReference>
<dbReference type="Pfam" id="PF00665">
    <property type="entry name" value="rve"/>
    <property type="match status" value="1"/>
</dbReference>
<dbReference type="InterPro" id="IPR036397">
    <property type="entry name" value="RNaseH_sf"/>
</dbReference>
<dbReference type="SUPFAM" id="SSF53098">
    <property type="entry name" value="Ribonuclease H-like"/>
    <property type="match status" value="1"/>
</dbReference>
<dbReference type="EMBL" id="CAJPWZ010001700">
    <property type="protein sequence ID" value="CAG2221822.1"/>
    <property type="molecule type" value="Genomic_DNA"/>
</dbReference>
<dbReference type="Proteomes" id="UP000683360">
    <property type="component" value="Unassembled WGS sequence"/>
</dbReference>
<organism evidence="2 3">
    <name type="scientific">Mytilus edulis</name>
    <name type="common">Blue mussel</name>
    <dbReference type="NCBI Taxonomy" id="6550"/>
    <lineage>
        <taxon>Eukaryota</taxon>
        <taxon>Metazoa</taxon>
        <taxon>Spiralia</taxon>
        <taxon>Lophotrochozoa</taxon>
        <taxon>Mollusca</taxon>
        <taxon>Bivalvia</taxon>
        <taxon>Autobranchia</taxon>
        <taxon>Pteriomorphia</taxon>
        <taxon>Mytilida</taxon>
        <taxon>Mytiloidea</taxon>
        <taxon>Mytilidae</taxon>
        <taxon>Mytilinae</taxon>
        <taxon>Mytilus</taxon>
    </lineage>
</organism>
<reference evidence="2" key="1">
    <citation type="submission" date="2021-03" db="EMBL/GenBank/DDBJ databases">
        <authorList>
            <person name="Bekaert M."/>
        </authorList>
    </citation>
    <scope>NUCLEOTIDE SEQUENCE</scope>
</reference>
<dbReference type="FunFam" id="3.30.420.10:FF:000032">
    <property type="entry name" value="Retrovirus-related Pol polyprotein from transposon 297-like Protein"/>
    <property type="match status" value="1"/>
</dbReference>
<dbReference type="GO" id="GO:0015074">
    <property type="term" value="P:DNA integration"/>
    <property type="evidence" value="ECO:0007669"/>
    <property type="project" value="InterPro"/>
</dbReference>
<dbReference type="GO" id="GO:0003676">
    <property type="term" value="F:nucleic acid binding"/>
    <property type="evidence" value="ECO:0007669"/>
    <property type="project" value="InterPro"/>
</dbReference>
<protein>
    <recommendedName>
        <fullName evidence="1">Integrase catalytic domain-containing protein</fullName>
    </recommendedName>
</protein>
<dbReference type="InterPro" id="IPR012337">
    <property type="entry name" value="RNaseH-like_sf"/>
</dbReference>
<dbReference type="InterPro" id="IPR001584">
    <property type="entry name" value="Integrase_cat-core"/>
</dbReference>
<dbReference type="PANTHER" id="PTHR37984:SF15">
    <property type="entry name" value="INTEGRASE CATALYTIC DOMAIN-CONTAINING PROTEIN"/>
    <property type="match status" value="1"/>
</dbReference>
<evidence type="ECO:0000259" key="1">
    <source>
        <dbReference type="PROSITE" id="PS50994"/>
    </source>
</evidence>
<comment type="caution">
    <text evidence="2">The sequence shown here is derived from an EMBL/GenBank/DDBJ whole genome shotgun (WGS) entry which is preliminary data.</text>
</comment>
<dbReference type="AlphaFoldDB" id="A0A8S3SJ57"/>
<gene>
    <name evidence="2" type="ORF">MEDL_35204</name>
</gene>
<accession>A0A8S3SJ57</accession>
<feature type="domain" description="Integrase catalytic" evidence="1">
    <location>
        <begin position="41"/>
        <end position="210"/>
    </location>
</feature>
<sequence>MHFLKTSQRLDYLETLGKIDTWLFISIHDSMYVCNNTPCNGHLTPEIQTLKMEFLDLIKEVPSRGPLPTTPRGNKFILTLTDYFIKWVEVFPVKDQTAVVCAQLILNEVICRFGSPLAIHSDQGRAYESQIFQELCKILEIRKTRTSPRNPKCNGQTEIFNRSILSMIKSYLRGEQTNWDMNLGCLAGAYRASPNESTCLTPNILMLGREVRLPYDLLHKGHPLDPNEADTSWGNHA</sequence>
<keyword evidence="3" id="KW-1185">Reference proteome</keyword>
<dbReference type="Gene3D" id="3.30.420.10">
    <property type="entry name" value="Ribonuclease H-like superfamily/Ribonuclease H"/>
    <property type="match status" value="1"/>
</dbReference>
<name>A0A8S3SJ57_MYTED</name>
<dbReference type="OrthoDB" id="6134983at2759"/>
<evidence type="ECO:0000313" key="2">
    <source>
        <dbReference type="EMBL" id="CAG2221822.1"/>
    </source>
</evidence>